<accession>A0A0V1KKV4</accession>
<organism evidence="1 2">
    <name type="scientific">Trichinella nativa</name>
    <dbReference type="NCBI Taxonomy" id="6335"/>
    <lineage>
        <taxon>Eukaryota</taxon>
        <taxon>Metazoa</taxon>
        <taxon>Ecdysozoa</taxon>
        <taxon>Nematoda</taxon>
        <taxon>Enoplea</taxon>
        <taxon>Dorylaimia</taxon>
        <taxon>Trichinellida</taxon>
        <taxon>Trichinellidae</taxon>
        <taxon>Trichinella</taxon>
    </lineage>
</organism>
<comment type="caution">
    <text evidence="1">The sequence shown here is derived from an EMBL/GenBank/DDBJ whole genome shotgun (WGS) entry which is preliminary data.</text>
</comment>
<keyword evidence="2" id="KW-1185">Reference proteome</keyword>
<reference evidence="1 2" key="1">
    <citation type="submission" date="2015-05" db="EMBL/GenBank/DDBJ databases">
        <title>Evolution of Trichinella species and genotypes.</title>
        <authorList>
            <person name="Korhonen P.K."/>
            <person name="Edoardo P."/>
            <person name="Giuseppe L.R."/>
            <person name="Gasser R.B."/>
        </authorList>
    </citation>
    <scope>NUCLEOTIDE SEQUENCE [LARGE SCALE GENOMIC DNA]</scope>
    <source>
        <strain evidence="1">ISS10</strain>
    </source>
</reference>
<dbReference type="AlphaFoldDB" id="A0A0V1KKV4"/>
<evidence type="ECO:0000313" key="1">
    <source>
        <dbReference type="EMBL" id="KRZ47777.1"/>
    </source>
</evidence>
<proteinExistence type="predicted"/>
<dbReference type="OrthoDB" id="10541307at2759"/>
<sequence length="119" mass="13653">MPTVRLIFSKNDRIIEFYAFHDLNYSLGISLIPSMSQLSTTRGVPLEKCNNYLFVNVLLIERNNAILDEKYKCYYDHEHCLEDISRNFCIACLFSLPDTPTKIALSCMVFSNISADTLS</sequence>
<protein>
    <submittedName>
        <fullName evidence="1">Uncharacterized protein</fullName>
    </submittedName>
</protein>
<dbReference type="EMBL" id="JYDW01000574">
    <property type="protein sequence ID" value="KRZ47777.1"/>
    <property type="molecule type" value="Genomic_DNA"/>
</dbReference>
<evidence type="ECO:0000313" key="2">
    <source>
        <dbReference type="Proteomes" id="UP000054721"/>
    </source>
</evidence>
<gene>
    <name evidence="1" type="ORF">T02_8807</name>
</gene>
<dbReference type="Proteomes" id="UP000054721">
    <property type="component" value="Unassembled WGS sequence"/>
</dbReference>
<name>A0A0V1KKV4_9BILA</name>